<dbReference type="PROSITE" id="PS00211">
    <property type="entry name" value="ABC_TRANSPORTER_1"/>
    <property type="match status" value="1"/>
</dbReference>
<dbReference type="FunFam" id="3.40.50.300:FF:000054">
    <property type="entry name" value="ABC multidrug transporter atrF"/>
    <property type="match status" value="1"/>
</dbReference>
<dbReference type="InterPro" id="IPR010929">
    <property type="entry name" value="PDR_CDR_ABC"/>
</dbReference>
<dbReference type="SUPFAM" id="SSF52540">
    <property type="entry name" value="P-loop containing nucleoside triphosphate hydrolases"/>
    <property type="match status" value="2"/>
</dbReference>
<accession>A0A225AJP6</accession>
<organism evidence="11 12">
    <name type="scientific">Talaromyces atroroseus</name>
    <dbReference type="NCBI Taxonomy" id="1441469"/>
    <lineage>
        <taxon>Eukaryota</taxon>
        <taxon>Fungi</taxon>
        <taxon>Dikarya</taxon>
        <taxon>Ascomycota</taxon>
        <taxon>Pezizomycotina</taxon>
        <taxon>Eurotiomycetes</taxon>
        <taxon>Eurotiomycetidae</taxon>
        <taxon>Eurotiales</taxon>
        <taxon>Trichocomaceae</taxon>
        <taxon>Talaromyces</taxon>
        <taxon>Talaromyces sect. Trachyspermi</taxon>
    </lineage>
</organism>
<dbReference type="InterPro" id="IPR034001">
    <property type="entry name" value="ABCG_PDR_1"/>
</dbReference>
<comment type="caution">
    <text evidence="11">The sequence shown here is derived from an EMBL/GenBank/DDBJ whole genome shotgun (WGS) entry which is preliminary data.</text>
</comment>
<dbReference type="GO" id="GO:0016020">
    <property type="term" value="C:membrane"/>
    <property type="evidence" value="ECO:0007669"/>
    <property type="project" value="UniProtKB-SubCell"/>
</dbReference>
<keyword evidence="6" id="KW-0067">ATP-binding</keyword>
<dbReference type="Pfam" id="PF01061">
    <property type="entry name" value="ABC2_membrane"/>
    <property type="match status" value="2"/>
</dbReference>
<reference evidence="11 12" key="1">
    <citation type="submission" date="2015-06" db="EMBL/GenBank/DDBJ databases">
        <title>Talaromyces atroroseus IBT 11181 draft genome.</title>
        <authorList>
            <person name="Rasmussen K.B."/>
            <person name="Rasmussen S."/>
            <person name="Petersen B."/>
            <person name="Sicheritz-Ponten T."/>
            <person name="Mortensen U.H."/>
            <person name="Thrane U."/>
        </authorList>
    </citation>
    <scope>NUCLEOTIDE SEQUENCE [LARGE SCALE GENOMIC DNA]</scope>
    <source>
        <strain evidence="11 12">IBT 11181</strain>
    </source>
</reference>
<evidence type="ECO:0000259" key="10">
    <source>
        <dbReference type="PROSITE" id="PS50893"/>
    </source>
</evidence>
<evidence type="ECO:0000313" key="12">
    <source>
        <dbReference type="Proteomes" id="UP000214365"/>
    </source>
</evidence>
<dbReference type="OrthoDB" id="245989at2759"/>
<feature type="transmembrane region" description="Helical" evidence="9">
    <location>
        <begin position="1200"/>
        <end position="1217"/>
    </location>
</feature>
<dbReference type="Gene3D" id="3.40.50.300">
    <property type="entry name" value="P-loop containing nucleotide triphosphate hydrolases"/>
    <property type="match status" value="2"/>
</dbReference>
<dbReference type="InterPro" id="IPR003593">
    <property type="entry name" value="AAA+_ATPase"/>
</dbReference>
<gene>
    <name evidence="11" type="ORF">UA08_03286</name>
</gene>
<keyword evidence="3" id="KW-0813">Transport</keyword>
<feature type="transmembrane region" description="Helical" evidence="9">
    <location>
        <begin position="1319"/>
        <end position="1339"/>
    </location>
</feature>
<feature type="domain" description="ABC transporter" evidence="10">
    <location>
        <begin position="47"/>
        <end position="302"/>
    </location>
</feature>
<dbReference type="Pfam" id="PF19055">
    <property type="entry name" value="ABC2_membrane_7"/>
    <property type="match status" value="1"/>
</dbReference>
<feature type="transmembrane region" description="Helical" evidence="9">
    <location>
        <begin position="1127"/>
        <end position="1154"/>
    </location>
</feature>
<feature type="domain" description="ABC transporter" evidence="10">
    <location>
        <begin position="710"/>
        <end position="963"/>
    </location>
</feature>
<feature type="transmembrane region" description="Helical" evidence="9">
    <location>
        <begin position="651"/>
        <end position="673"/>
    </location>
</feature>
<dbReference type="InterPro" id="IPR034003">
    <property type="entry name" value="ABCG_PDR_2"/>
</dbReference>
<sequence length="1350" mass="151578">MGSSSTTPTLSDVEEGNPGIQKQLTLTFRNLNVHVTASDAALGDNLLSVADLRQFFNGFFKNQRPKRSILKDVSGQVRPGEMLLVLGRPGSGCTSLLRVLSNDRESFDEVNGEIHYGSMDHIEARRYRQQIMFNNEDDVHFPTLSVDDTLKFALRTKVPRERPDGMDKAKFLEDKRDTILNSLGIPHTKNTKVGNEFIRGVSGGERKRVSLAEVMAGHSPIQFWDNPTRGLDSKTAVEFAQLLRQEANDFGKTIVTTTYQAGNVIYDQFDKVLALADSRVIYYGPRALARSYFEDMGFVCPKGANIADFLTSVTVLTERIIREGMEEKVPSGTSEFEAAYHASGIYTQMIEEIVPPEKLENEKDDLITAVTNEKRKSHIPRGHSPYTTKLMEQIASLTVRQFQIMMGDKLSMCVKVASAIIQALVCGSLFYDLKDDSSSIFLRPGVLFFPVLYFLLESMSETTAAFMGRPILARQKRFGFYRPTAFCVANAITDIPIVLTQVSCFSLILYFMSNLQMNAGKFFTFWIIVSVNTLCFMQMFRAIGALSKRFGNASKVTGLLSTIFFVYGDMRVWFRWIFYLNPGAYAFEALMANEFHGLELDCIAPDYVPYGNGYSDSQSPYRGCTVVGSTDGVINGETYIGDQFHYSYHHIWRSFGVIVGMWFFFIFLTSVGFELRNSQSGSSVLLYKRGGKTQTVDEENSPDASSDTRVILKNSGKQSTFTWSHLDYHVPFHGSKKQLLNQVFGYVKPGNLVALMGCSGAGKTTLLDVLAQRKDSGEIHGSILIDGRPQGLSFQRTTGYCEQMDVHEPTATVREALEFSALLRQPAHIPRAEKIEYVDQIINLLELSGIQDALIGVPGAGLTIEQRKRVTLGVELVAKPTLLFLDEPTSGLDGQSAYNIVRFLRKLVDGGQAVLCTIHQPSAVLFDSFDSLVLLAKGGKMAYFGETGEESATVLEYFSKNGAPCPPDTNPAEHIVEVIQTNQEGSVDWVDVWNKSKERQEAIAHLEFLNNENAAKSQEDKDQSDYATSHWFQFRMVLQRLMIQLWRSPDYIWNKIVLHIFAALFSGFTFWKIGNSSFDLQLRLFAIFNFIFVAPGCINQMQPFFLHNRDIFETREKKSKTYHWSAFIGAQVVSEIPYLVICATLYFLCWYYTAGFPNASSIAGEVYLQMIFYEFLYTSIGQAIAAYAPNEYFAAIMNPVIIGAGMISFCGVVVPYADMQDFWRYWLYYLDPFTYLVGGLLGEVLWDVKVECTPSELVQFAVPAGQTCGEYMADFLSSATGYVVDANSTTSCSYCQYATGADYAKTFNLKEKYYSWRDVGITALFCFSSYATVFVMMKLRSKKTKSARSE</sequence>
<keyword evidence="4 9" id="KW-0812">Transmembrane</keyword>
<feature type="transmembrane region" description="Helical" evidence="9">
    <location>
        <begin position="1085"/>
        <end position="1106"/>
    </location>
</feature>
<dbReference type="GeneID" id="31003041"/>
<dbReference type="SMART" id="SM00382">
    <property type="entry name" value="AAA"/>
    <property type="match status" value="2"/>
</dbReference>
<dbReference type="InterPro" id="IPR003439">
    <property type="entry name" value="ABC_transporter-like_ATP-bd"/>
</dbReference>
<proteinExistence type="inferred from homology"/>
<comment type="subcellular location">
    <subcellularLocation>
        <location evidence="1">Membrane</location>
        <topology evidence="1">Multi-pass membrane protein</topology>
    </subcellularLocation>
</comment>
<evidence type="ECO:0000256" key="4">
    <source>
        <dbReference type="ARBA" id="ARBA00022692"/>
    </source>
</evidence>
<dbReference type="Proteomes" id="UP000214365">
    <property type="component" value="Unassembled WGS sequence"/>
</dbReference>
<feature type="transmembrane region" description="Helical" evidence="9">
    <location>
        <begin position="1052"/>
        <end position="1073"/>
    </location>
</feature>
<dbReference type="GO" id="GO:0005524">
    <property type="term" value="F:ATP binding"/>
    <property type="evidence" value="ECO:0007669"/>
    <property type="project" value="UniProtKB-KW"/>
</dbReference>
<keyword evidence="8 9" id="KW-0472">Membrane</keyword>
<dbReference type="InterPro" id="IPR043926">
    <property type="entry name" value="ABCG_dom"/>
</dbReference>
<evidence type="ECO:0000256" key="3">
    <source>
        <dbReference type="ARBA" id="ARBA00022448"/>
    </source>
</evidence>
<dbReference type="InterPro" id="IPR013525">
    <property type="entry name" value="ABC2_TM"/>
</dbReference>
<evidence type="ECO:0000256" key="6">
    <source>
        <dbReference type="ARBA" id="ARBA00022840"/>
    </source>
</evidence>
<dbReference type="Pfam" id="PF00005">
    <property type="entry name" value="ABC_tran"/>
    <property type="match status" value="2"/>
</dbReference>
<feature type="transmembrane region" description="Helical" evidence="9">
    <location>
        <begin position="523"/>
        <end position="544"/>
    </location>
</feature>
<dbReference type="PROSITE" id="PS50893">
    <property type="entry name" value="ABC_TRANSPORTER_2"/>
    <property type="match status" value="2"/>
</dbReference>
<feature type="transmembrane region" description="Helical" evidence="9">
    <location>
        <begin position="484"/>
        <end position="511"/>
    </location>
</feature>
<dbReference type="Pfam" id="PF06422">
    <property type="entry name" value="PDR_CDR"/>
    <property type="match status" value="1"/>
</dbReference>
<dbReference type="InterPro" id="IPR017871">
    <property type="entry name" value="ABC_transporter-like_CS"/>
</dbReference>
<evidence type="ECO:0000256" key="7">
    <source>
        <dbReference type="ARBA" id="ARBA00022989"/>
    </source>
</evidence>
<evidence type="ECO:0000256" key="9">
    <source>
        <dbReference type="SAM" id="Phobius"/>
    </source>
</evidence>
<name>A0A225AJP6_TALAT</name>
<dbReference type="STRING" id="1441469.A0A225AJP6"/>
<dbReference type="GO" id="GO:0016887">
    <property type="term" value="F:ATP hydrolysis activity"/>
    <property type="evidence" value="ECO:0007669"/>
    <property type="project" value="InterPro"/>
</dbReference>
<keyword evidence="12" id="KW-1185">Reference proteome</keyword>
<dbReference type="InterPro" id="IPR027417">
    <property type="entry name" value="P-loop_NTPase"/>
</dbReference>
<dbReference type="CDD" id="cd03233">
    <property type="entry name" value="ABCG_PDR_domain1"/>
    <property type="match status" value="1"/>
</dbReference>
<dbReference type="GO" id="GO:0140359">
    <property type="term" value="F:ABC-type transporter activity"/>
    <property type="evidence" value="ECO:0007669"/>
    <property type="project" value="InterPro"/>
</dbReference>
<feature type="transmembrane region" description="Helical" evidence="9">
    <location>
        <begin position="556"/>
        <end position="574"/>
    </location>
</feature>
<evidence type="ECO:0000256" key="5">
    <source>
        <dbReference type="ARBA" id="ARBA00022741"/>
    </source>
</evidence>
<dbReference type="EMBL" id="LFMY01000004">
    <property type="protein sequence ID" value="OKL61090.1"/>
    <property type="molecule type" value="Genomic_DNA"/>
</dbReference>
<comment type="similarity">
    <text evidence="2">Belongs to the ABC transporter superfamily. ABCG family. PDR (TC 3.A.1.205) subfamily.</text>
</comment>
<evidence type="ECO:0000256" key="2">
    <source>
        <dbReference type="ARBA" id="ARBA00006012"/>
    </source>
</evidence>
<protein>
    <recommendedName>
        <fullName evidence="10">ABC transporter domain-containing protein</fullName>
    </recommendedName>
</protein>
<keyword evidence="5" id="KW-0547">Nucleotide-binding</keyword>
<evidence type="ECO:0000256" key="1">
    <source>
        <dbReference type="ARBA" id="ARBA00004141"/>
    </source>
</evidence>
<dbReference type="CDD" id="cd03232">
    <property type="entry name" value="ABCG_PDR_domain2"/>
    <property type="match status" value="1"/>
</dbReference>
<keyword evidence="7 9" id="KW-1133">Transmembrane helix</keyword>
<evidence type="ECO:0000256" key="8">
    <source>
        <dbReference type="ARBA" id="ARBA00023136"/>
    </source>
</evidence>
<dbReference type="PANTHER" id="PTHR19241">
    <property type="entry name" value="ATP-BINDING CASSETTE TRANSPORTER"/>
    <property type="match status" value="1"/>
</dbReference>
<dbReference type="RefSeq" id="XP_020121211.1">
    <property type="nucleotide sequence ID" value="XM_020265570.1"/>
</dbReference>
<evidence type="ECO:0000313" key="11">
    <source>
        <dbReference type="EMBL" id="OKL61090.1"/>
    </source>
</evidence>